<dbReference type="OrthoDB" id="9999922at2"/>
<accession>D3PYD8</accession>
<dbReference type="RefSeq" id="WP_013017076.1">
    <property type="nucleotide sequence ID" value="NC_013947.1"/>
</dbReference>
<organism evidence="2 3">
    <name type="scientific">Stackebrandtia nassauensis (strain DSM 44728 / CIP 108903 / NRRL B-16338 / NBRC 102104 / LLR-40K-21)</name>
    <dbReference type="NCBI Taxonomy" id="446470"/>
    <lineage>
        <taxon>Bacteria</taxon>
        <taxon>Bacillati</taxon>
        <taxon>Actinomycetota</taxon>
        <taxon>Actinomycetes</taxon>
        <taxon>Glycomycetales</taxon>
        <taxon>Glycomycetaceae</taxon>
        <taxon>Stackebrandtia</taxon>
    </lineage>
</organism>
<keyword evidence="3" id="KW-1185">Reference proteome</keyword>
<sequence length="247" mass="27655">MPNLPSNDELDALVEELFSTLGNERTGDDFHFDPESLSESTRFYYVDFLKWLGIDDSVLEAERICIHAGREQPANLDRRRINESGVDGYSLFIDNSLYRSLDAVYAALAHQFTHLRLIIDEDQTLAEAQKCRPIELDTKGKKDDDDDDDDDDEKDTKPAVNADLEIRTEVASFVLGFGKLVLNGAAEWDELDIDDDEGFEDITTLPLSSLAYLYKKVANHADVGTKAMEAGLTDEAKEALGKVKSKK</sequence>
<dbReference type="EMBL" id="CP001778">
    <property type="protein sequence ID" value="ADD41505.1"/>
    <property type="molecule type" value="Genomic_DNA"/>
</dbReference>
<dbReference type="Proteomes" id="UP000000844">
    <property type="component" value="Chromosome"/>
</dbReference>
<protein>
    <submittedName>
        <fullName evidence="2">Uncharacterized protein</fullName>
    </submittedName>
</protein>
<proteinExistence type="predicted"/>
<reference evidence="2 3" key="1">
    <citation type="journal article" date="2009" name="Stand. Genomic Sci.">
        <title>Complete genome sequence of Stackebrandtia nassauensis type strain (LLR-40K-21).</title>
        <authorList>
            <person name="Munk C."/>
            <person name="Lapidus A."/>
            <person name="Copeland A."/>
            <person name="Jando M."/>
            <person name="Mayilraj S."/>
            <person name="Glavina Del Rio T."/>
            <person name="Nolan M."/>
            <person name="Chen F."/>
            <person name="Lucas S."/>
            <person name="Tice H."/>
            <person name="Cheng J.F."/>
            <person name="Han C."/>
            <person name="Detter J.C."/>
            <person name="Bruce D."/>
            <person name="Goodwin L."/>
            <person name="Chain P."/>
            <person name="Pitluck S."/>
            <person name="Goker M."/>
            <person name="Ovchinikova G."/>
            <person name="Pati A."/>
            <person name="Ivanova N."/>
            <person name="Mavromatis K."/>
            <person name="Chen A."/>
            <person name="Palaniappan K."/>
            <person name="Land M."/>
            <person name="Hauser L."/>
            <person name="Chang Y.J."/>
            <person name="Jeffries C.D."/>
            <person name="Bristow J."/>
            <person name="Eisen J.A."/>
            <person name="Markowitz V."/>
            <person name="Hugenholtz P."/>
            <person name="Kyrpides N.C."/>
            <person name="Klenk H.P."/>
        </authorList>
    </citation>
    <scope>NUCLEOTIDE SEQUENCE [LARGE SCALE GENOMIC DNA]</scope>
    <source>
        <strain evidence="3">DSM 44728 / CIP 108903 / NRRL B-16338 / NBRC 102104 / LLR-40K-21</strain>
    </source>
</reference>
<feature type="region of interest" description="Disordered" evidence="1">
    <location>
        <begin position="136"/>
        <end position="160"/>
    </location>
</feature>
<dbReference type="KEGG" id="sna:Snas_1809"/>
<name>D3PYD8_STANL</name>
<feature type="compositionally biased region" description="Acidic residues" evidence="1">
    <location>
        <begin position="144"/>
        <end position="153"/>
    </location>
</feature>
<evidence type="ECO:0000313" key="3">
    <source>
        <dbReference type="Proteomes" id="UP000000844"/>
    </source>
</evidence>
<evidence type="ECO:0000256" key="1">
    <source>
        <dbReference type="SAM" id="MobiDB-lite"/>
    </source>
</evidence>
<dbReference type="AlphaFoldDB" id="D3PYD8"/>
<dbReference type="eggNOG" id="ENOG503419Q">
    <property type="taxonomic scope" value="Bacteria"/>
</dbReference>
<dbReference type="HOGENOM" id="CLU_1123968_0_0_11"/>
<gene>
    <name evidence="2" type="ordered locus">Snas_1809</name>
</gene>
<evidence type="ECO:0000313" key="2">
    <source>
        <dbReference type="EMBL" id="ADD41505.1"/>
    </source>
</evidence>